<protein>
    <submittedName>
        <fullName evidence="2">YIR protein</fullName>
    </submittedName>
</protein>
<gene>
    <name evidence="3" type="ORF">PY17X_1148700</name>
    <name evidence="2" type="ORF">PYYM_1149700</name>
</gene>
<dbReference type="KEGG" id="pyo:PY17X_1148700"/>
<keyword evidence="1" id="KW-0812">Transmembrane</keyword>
<dbReference type="OrthoDB" id="534666at2759"/>
<dbReference type="VEuPathDB" id="PlasmoDB:PYYM_1149700"/>
<accession>A0A077YAV1</accession>
<reference evidence="2" key="2">
    <citation type="submission" date="2014-05" db="EMBL/GenBank/DDBJ databases">
        <authorList>
            <person name="Aslett A.Martin."/>
            <person name="De Silva Nishadi"/>
        </authorList>
    </citation>
    <scope>NUCLEOTIDE SEQUENCE</scope>
    <source>
        <strain evidence="2">YM</strain>
    </source>
</reference>
<dbReference type="VEuPathDB" id="PlasmoDB:PY17X_1148700"/>
<proteinExistence type="predicted"/>
<dbReference type="EMBL" id="LM993665">
    <property type="protein sequence ID" value="VTZ79754.1"/>
    <property type="molecule type" value="Genomic_DNA"/>
</dbReference>
<dbReference type="Proteomes" id="UP000072904">
    <property type="component" value="Chromosome 11"/>
</dbReference>
<dbReference type="NCBIfam" id="TIGR01590">
    <property type="entry name" value="yir-bir-cir_Pla"/>
    <property type="match status" value="1"/>
</dbReference>
<evidence type="ECO:0000313" key="4">
    <source>
        <dbReference type="Proteomes" id="UP000072874"/>
    </source>
</evidence>
<keyword evidence="1" id="KW-0472">Membrane</keyword>
<dbReference type="VEuPathDB" id="PlasmoDB:PY07125"/>
<reference evidence="3" key="3">
    <citation type="submission" date="2014-05" db="EMBL/GenBank/DDBJ databases">
        <authorList>
            <person name="Aslett M.A."/>
            <person name="De Silva N."/>
        </authorList>
    </citation>
    <scope>NUCLEOTIDE SEQUENCE</scope>
    <source>
        <strain evidence="3">17X</strain>
    </source>
</reference>
<dbReference type="RefSeq" id="XP_022812511.1">
    <property type="nucleotide sequence ID" value="XM_022956642.1"/>
</dbReference>
<dbReference type="InterPro" id="IPR006477">
    <property type="entry name" value="Yir_bir_cir"/>
</dbReference>
<dbReference type="Proteomes" id="UP000072874">
    <property type="component" value="Chromosome 11"/>
</dbReference>
<keyword evidence="1" id="KW-1133">Transmembrane helix</keyword>
<dbReference type="Pfam" id="PF06022">
    <property type="entry name" value="Cir_Bir_Yir"/>
    <property type="match status" value="1"/>
</dbReference>
<evidence type="ECO:0000313" key="2">
    <source>
        <dbReference type="EMBL" id="CDU19169.1"/>
    </source>
</evidence>
<sequence length="315" mass="36912">MEHLLCMRFITLRNYLPDDSSSSEIKDIHNLGNAKNYCPIGDSENKCETETDKINAGFLWLFEQYIVNRISDLSDEKYKVFIIYIMIWLNFKLNQKPDSEINTFQDFYTKHIENNTHYNNCKKNNNDCSNTLKEKTGYNNFKEIIDNKKDFLNINFEDISKFYDAFKLLCKIYTEFDENDPKCTEYLQIANQFAEKYEELNKCHNITEDSPYYQVLSTLSNDYNNFKKKCDSFQSSNFPLLSPIEKKKASIPNSEQTSLQNYGVTSSSSSSTSKLIPVLLIFGAIPILLGIAYKYSLFGFRKRSQKQHIREQLKK</sequence>
<dbReference type="GeneID" id="3800126"/>
<reference evidence="4 5" key="1">
    <citation type="journal article" date="2014" name="BMC Biol.">
        <title>A comprehensive evaluation of rodent malaria parasite genomes and gene expression.</title>
        <authorList>
            <person name="Otto T.D."/>
            <person name="Bohme U."/>
            <person name="Jackson A.P."/>
            <person name="Hunt M."/>
            <person name="Franke-Fayard B."/>
            <person name="Hoeijmakers W.A."/>
            <person name="Religa A.A."/>
            <person name="Robertson L."/>
            <person name="Sanders M."/>
            <person name="Ogun S.A."/>
            <person name="Cunningham D."/>
            <person name="Erhart A."/>
            <person name="Billker O."/>
            <person name="Khan S.M."/>
            <person name="Stunnenberg H.G."/>
            <person name="Langhorne J."/>
            <person name="Holder A.A."/>
            <person name="Waters A.P."/>
            <person name="Newbold C.I."/>
            <person name="Pain A."/>
            <person name="Berriman M."/>
            <person name="Janse C.J."/>
        </authorList>
    </citation>
    <scope>NUCLEOTIDE SEQUENCE [LARGE SCALE GENOMIC DNA]</scope>
    <source>
        <strain evidence="3 4">17X</strain>
        <strain evidence="2 5">YM</strain>
    </source>
</reference>
<dbReference type="VEuPathDB" id="PlasmoDB:Py17XNL_001105870"/>
<reference evidence="3" key="4">
    <citation type="submission" date="2019-05" db="EMBL/GenBank/DDBJ databases">
        <authorList>
            <consortium name="Pathogen Informatics"/>
        </authorList>
    </citation>
    <scope>NUCLEOTIDE SEQUENCE</scope>
    <source>
        <strain evidence="3">17X</strain>
    </source>
</reference>
<evidence type="ECO:0000313" key="5">
    <source>
        <dbReference type="Proteomes" id="UP000072904"/>
    </source>
</evidence>
<dbReference type="AlphaFoldDB" id="A0A077YAV1"/>
<name>A0A077YAV1_PLAYE</name>
<dbReference type="EMBL" id="LK934639">
    <property type="protein sequence ID" value="CDU19169.1"/>
    <property type="molecule type" value="Genomic_DNA"/>
</dbReference>
<organism evidence="2 5">
    <name type="scientific">Plasmodium yoelii</name>
    <dbReference type="NCBI Taxonomy" id="5861"/>
    <lineage>
        <taxon>Eukaryota</taxon>
        <taxon>Sar</taxon>
        <taxon>Alveolata</taxon>
        <taxon>Apicomplexa</taxon>
        <taxon>Aconoidasida</taxon>
        <taxon>Haemosporida</taxon>
        <taxon>Plasmodiidae</taxon>
        <taxon>Plasmodium</taxon>
        <taxon>Plasmodium (Vinckeia)</taxon>
    </lineage>
</organism>
<evidence type="ECO:0000313" key="3">
    <source>
        <dbReference type="EMBL" id="VTZ79754.1"/>
    </source>
</evidence>
<feature type="transmembrane region" description="Helical" evidence="1">
    <location>
        <begin position="275"/>
        <end position="293"/>
    </location>
</feature>
<evidence type="ECO:0000256" key="1">
    <source>
        <dbReference type="SAM" id="Phobius"/>
    </source>
</evidence>